<dbReference type="InterPro" id="IPR008753">
    <property type="entry name" value="Peptidase_M13_N"/>
</dbReference>
<dbReference type="PRINTS" id="PR00786">
    <property type="entry name" value="NEPRILYSIN"/>
</dbReference>
<comment type="similarity">
    <text evidence="3">Belongs to the peptidase M13 family.</text>
</comment>
<evidence type="ECO:0000313" key="13">
    <source>
        <dbReference type="Proteomes" id="UP001153954"/>
    </source>
</evidence>
<dbReference type="PANTHER" id="PTHR11733:SF133">
    <property type="entry name" value="PHOSPHATE-REGULATING NEUTRAL ENDOPEPTIDASE PHEX"/>
    <property type="match status" value="1"/>
</dbReference>
<evidence type="ECO:0000256" key="7">
    <source>
        <dbReference type="ARBA" id="ARBA00022833"/>
    </source>
</evidence>
<keyword evidence="4" id="KW-0645">Protease</keyword>
<evidence type="ECO:0000256" key="9">
    <source>
        <dbReference type="SAM" id="Phobius"/>
    </source>
</evidence>
<dbReference type="SUPFAM" id="SSF55486">
    <property type="entry name" value="Metalloproteases ('zincins'), catalytic domain"/>
    <property type="match status" value="2"/>
</dbReference>
<dbReference type="InterPro" id="IPR042089">
    <property type="entry name" value="Peptidase_M13_dom_2"/>
</dbReference>
<dbReference type="GO" id="GO:0016485">
    <property type="term" value="P:protein processing"/>
    <property type="evidence" value="ECO:0007669"/>
    <property type="project" value="TreeGrafter"/>
</dbReference>
<dbReference type="AlphaFoldDB" id="A0AAU9U0K1"/>
<dbReference type="GO" id="GO:0046872">
    <property type="term" value="F:metal ion binding"/>
    <property type="evidence" value="ECO:0007669"/>
    <property type="project" value="UniProtKB-KW"/>
</dbReference>
<dbReference type="Proteomes" id="UP001153954">
    <property type="component" value="Unassembled WGS sequence"/>
</dbReference>
<keyword evidence="9" id="KW-0812">Transmembrane</keyword>
<dbReference type="GO" id="GO:0005886">
    <property type="term" value="C:plasma membrane"/>
    <property type="evidence" value="ECO:0007669"/>
    <property type="project" value="UniProtKB-SubCell"/>
</dbReference>
<evidence type="ECO:0000256" key="4">
    <source>
        <dbReference type="ARBA" id="ARBA00022670"/>
    </source>
</evidence>
<name>A0AAU9U0K1_EUPED</name>
<gene>
    <name evidence="12" type="ORF">EEDITHA_LOCUS7459</name>
</gene>
<feature type="domain" description="Peptidase M13 C-terminal" evidence="10">
    <location>
        <begin position="770"/>
        <end position="976"/>
    </location>
</feature>
<protein>
    <recommendedName>
        <fullName evidence="14">Endothelin-converting enzyme 1</fullName>
    </recommendedName>
</protein>
<organism evidence="12 13">
    <name type="scientific">Euphydryas editha</name>
    <name type="common">Edith's checkerspot</name>
    <dbReference type="NCBI Taxonomy" id="104508"/>
    <lineage>
        <taxon>Eukaryota</taxon>
        <taxon>Metazoa</taxon>
        <taxon>Ecdysozoa</taxon>
        <taxon>Arthropoda</taxon>
        <taxon>Hexapoda</taxon>
        <taxon>Insecta</taxon>
        <taxon>Pterygota</taxon>
        <taxon>Neoptera</taxon>
        <taxon>Endopterygota</taxon>
        <taxon>Lepidoptera</taxon>
        <taxon>Glossata</taxon>
        <taxon>Ditrysia</taxon>
        <taxon>Papilionoidea</taxon>
        <taxon>Nymphalidae</taxon>
        <taxon>Nymphalinae</taxon>
        <taxon>Euphydryas</taxon>
    </lineage>
</organism>
<sequence>MVAGERTVRCSSVIIIALGLSLVALGIYTTVLVLTEYKSPRPCLSEVCVNTASRVLAAMNKSVDPCEDFYEYACGGWIQKNPVPEWATSWDQLAILRERLVTDLRELLEDSNNDGLPDSVLKAKAMYRTCIDVDKLEEKGIEPIQKLLESLGLPKRPPTEPTANLTWEEVAGRGRRMLGLSVLISVQVTEDVRNTSRNRVVIEQVSPGFSDRYLRQPEQFAHELQQYHKYIKSVIMIADPEADAEKFADDIIDFSKKLAMAMTPVEVRRSGTHLFHEVSVAQLVRGSGAPHWDEHDWQKYIDLVFANTSVVLDQEQDRVIVMDLPYLQKLAVVLSETDSLIIEKFLWWSVFSTVAPMTKSAFRDLGFEFSKAVFGLQQRTPRWKSCTSNINANFGVALSYLYVKKHFDQTSRQKAIEMIEDVREAFARTASRLQWMDSATRATTLRKLHAIRTFVGFPSWLLARAQLDDHYKHVVGFPSWLLARAQLDDHYKHVSTGRGRGLPLVAAGACPARRPHKHVVGFPSWLLARAQLDDHYKHVSTGRGRGLPLVAAGACPARRPHKHVVGFPSWLLARAQLDDHYKHVSTGRGRGLPLVAAGACPARRPHKHVVGFPSWLLARAQLDDHYKHVSTVRGRGLPLVAAGARPARRPLQARHGGFPLWLLVHAQRDDHYKHVSTVRGHGGFPLWLLVHALLDDHYKHVSTVRGHGGFPLWLLVHAQLDNHYKHVEVVEGDLFESYLKLTWAMVKKSLETLREKPDRNRWVATATTINAFYSATLNSVTFPAGILQPPFYGNGIEAINYGSIGAIMGHEVTHGFDDQGRRYDEQGNLAQWWSAATLEHYHARVSCIVRQYSNYSLPQLPGYNVHGFNTQGENIADNGGLRAALLAYELLARRAPAARRAALPGLPALSPHQLFFLGFAQIWCGNSTTGALKSKIVEGVHSPNKIRVIGTLSNSKEFSDAWQCPVGSPMNPEHKCVLW</sequence>
<keyword evidence="9" id="KW-1133">Transmembrane helix</keyword>
<comment type="caution">
    <text evidence="12">The sequence shown here is derived from an EMBL/GenBank/DDBJ whole genome shotgun (WGS) entry which is preliminary data.</text>
</comment>
<accession>A0AAU9U0K1</accession>
<reference evidence="12" key="1">
    <citation type="submission" date="2022-03" db="EMBL/GenBank/DDBJ databases">
        <authorList>
            <person name="Tunstrom K."/>
        </authorList>
    </citation>
    <scope>NUCLEOTIDE SEQUENCE</scope>
</reference>
<evidence type="ECO:0000259" key="11">
    <source>
        <dbReference type="Pfam" id="PF05649"/>
    </source>
</evidence>
<evidence type="ECO:0000256" key="8">
    <source>
        <dbReference type="ARBA" id="ARBA00023049"/>
    </source>
</evidence>
<evidence type="ECO:0000259" key="10">
    <source>
        <dbReference type="Pfam" id="PF01431"/>
    </source>
</evidence>
<feature type="domain" description="Peptidase M13 N-terminal" evidence="11">
    <location>
        <begin position="65"/>
        <end position="458"/>
    </location>
</feature>
<keyword evidence="8" id="KW-0482">Metalloprotease</keyword>
<evidence type="ECO:0000256" key="5">
    <source>
        <dbReference type="ARBA" id="ARBA00022723"/>
    </source>
</evidence>
<dbReference type="Gene3D" id="3.40.390.10">
    <property type="entry name" value="Collagenase (Catalytic Domain)"/>
    <property type="match status" value="2"/>
</dbReference>
<keyword evidence="13" id="KW-1185">Reference proteome</keyword>
<dbReference type="GO" id="GO:0004222">
    <property type="term" value="F:metalloendopeptidase activity"/>
    <property type="evidence" value="ECO:0007669"/>
    <property type="project" value="InterPro"/>
</dbReference>
<keyword evidence="5" id="KW-0479">Metal-binding</keyword>
<keyword evidence="7" id="KW-0862">Zinc</keyword>
<evidence type="ECO:0000256" key="6">
    <source>
        <dbReference type="ARBA" id="ARBA00022801"/>
    </source>
</evidence>
<keyword evidence="6" id="KW-0378">Hydrolase</keyword>
<feature type="transmembrane region" description="Helical" evidence="9">
    <location>
        <begin position="12"/>
        <end position="34"/>
    </location>
</feature>
<dbReference type="PROSITE" id="PS51885">
    <property type="entry name" value="NEPRILYSIN"/>
    <property type="match status" value="1"/>
</dbReference>
<keyword evidence="9" id="KW-0472">Membrane</keyword>
<proteinExistence type="inferred from homology"/>
<evidence type="ECO:0000313" key="12">
    <source>
        <dbReference type="EMBL" id="CAH2091608.1"/>
    </source>
</evidence>
<comment type="cofactor">
    <cofactor evidence="1">
        <name>Zn(2+)</name>
        <dbReference type="ChEBI" id="CHEBI:29105"/>
    </cofactor>
</comment>
<dbReference type="InterPro" id="IPR000718">
    <property type="entry name" value="Peptidase_M13"/>
</dbReference>
<evidence type="ECO:0000256" key="3">
    <source>
        <dbReference type="ARBA" id="ARBA00007357"/>
    </source>
</evidence>
<evidence type="ECO:0000256" key="1">
    <source>
        <dbReference type="ARBA" id="ARBA00001947"/>
    </source>
</evidence>
<dbReference type="EMBL" id="CAKOGL010000011">
    <property type="protein sequence ID" value="CAH2091608.1"/>
    <property type="molecule type" value="Genomic_DNA"/>
</dbReference>
<evidence type="ECO:0000256" key="2">
    <source>
        <dbReference type="ARBA" id="ARBA00004401"/>
    </source>
</evidence>
<dbReference type="Pfam" id="PF01431">
    <property type="entry name" value="Peptidase_M13"/>
    <property type="match status" value="1"/>
</dbReference>
<dbReference type="Pfam" id="PF05649">
    <property type="entry name" value="Peptidase_M13_N"/>
    <property type="match status" value="1"/>
</dbReference>
<comment type="subcellular location">
    <subcellularLocation>
        <location evidence="2">Cell membrane</location>
        <topology evidence="2">Single-pass type II membrane protein</topology>
    </subcellularLocation>
</comment>
<dbReference type="InterPro" id="IPR018497">
    <property type="entry name" value="Peptidase_M13_C"/>
</dbReference>
<evidence type="ECO:0008006" key="14">
    <source>
        <dbReference type="Google" id="ProtNLM"/>
    </source>
</evidence>
<dbReference type="Gene3D" id="1.10.1380.10">
    <property type="entry name" value="Neutral endopeptidase , domain2"/>
    <property type="match status" value="2"/>
</dbReference>
<dbReference type="CDD" id="cd08662">
    <property type="entry name" value="M13"/>
    <property type="match status" value="2"/>
</dbReference>
<dbReference type="PANTHER" id="PTHR11733">
    <property type="entry name" value="ZINC METALLOPROTEASE FAMILY M13 NEPRILYSIN-RELATED"/>
    <property type="match status" value="1"/>
</dbReference>
<dbReference type="InterPro" id="IPR024079">
    <property type="entry name" value="MetalloPept_cat_dom_sf"/>
</dbReference>